<evidence type="ECO:0000313" key="2">
    <source>
        <dbReference type="EMBL" id="KAK6504971.1"/>
    </source>
</evidence>
<feature type="domain" description="F-box" evidence="1">
    <location>
        <begin position="18"/>
        <end position="63"/>
    </location>
</feature>
<gene>
    <name evidence="2" type="ORF">TWF481_006904</name>
</gene>
<reference evidence="2 3" key="1">
    <citation type="submission" date="2023-08" db="EMBL/GenBank/DDBJ databases">
        <authorList>
            <person name="Palmer J.M."/>
        </authorList>
    </citation>
    <scope>NUCLEOTIDE SEQUENCE [LARGE SCALE GENOMIC DNA]</scope>
    <source>
        <strain evidence="2 3">TWF481</strain>
    </source>
</reference>
<dbReference type="SUPFAM" id="SSF81383">
    <property type="entry name" value="F-box domain"/>
    <property type="match status" value="1"/>
</dbReference>
<name>A0AAV9WBT4_9PEZI</name>
<comment type="caution">
    <text evidence="2">The sequence shown here is derived from an EMBL/GenBank/DDBJ whole genome shotgun (WGS) entry which is preliminary data.</text>
</comment>
<dbReference type="EMBL" id="JAVHJL010000004">
    <property type="protein sequence ID" value="KAK6504971.1"/>
    <property type="molecule type" value="Genomic_DNA"/>
</dbReference>
<dbReference type="AlphaFoldDB" id="A0AAV9WBT4"/>
<sequence length="344" mass="38993">MARQVGSLPATKWKADQRKFLGALPSEILQLMIRYLSNNDKYHLGLTSRRFSALAIPALYERCLFTFVRVAGEGDVWAAVIPRGRRIAGFQQYINHGKHVRYVELRNVPETSDGGAGAAIQQDDKGRFDLLLPKFTGLKRFQIAKYFAATGPPLKAYMVALRQVLTTSMLLTSVCMKFHYSDEDLSGLSAFKRELALKPSVPQPRLLGLGIDLTQSRYNNDLKPTYNVLSLISQIVNTSARTVRLLTFGVDVFDFHQDFDTKLYAKSEWPLIENHGGRALDLPDLQALQLDLAETTLTEKLFLDFFRPDFAKIRQMEAVNMRLEPDYVEERDVVATDHRPPLNP</sequence>
<evidence type="ECO:0000313" key="3">
    <source>
        <dbReference type="Proteomes" id="UP001370758"/>
    </source>
</evidence>
<dbReference type="InterPro" id="IPR001810">
    <property type="entry name" value="F-box_dom"/>
</dbReference>
<evidence type="ECO:0000259" key="1">
    <source>
        <dbReference type="PROSITE" id="PS50181"/>
    </source>
</evidence>
<accession>A0AAV9WBT4</accession>
<dbReference type="PROSITE" id="PS50181">
    <property type="entry name" value="FBOX"/>
    <property type="match status" value="1"/>
</dbReference>
<keyword evidence="3" id="KW-1185">Reference proteome</keyword>
<dbReference type="InterPro" id="IPR036047">
    <property type="entry name" value="F-box-like_dom_sf"/>
</dbReference>
<dbReference type="Proteomes" id="UP001370758">
    <property type="component" value="Unassembled WGS sequence"/>
</dbReference>
<organism evidence="2 3">
    <name type="scientific">Arthrobotrys musiformis</name>
    <dbReference type="NCBI Taxonomy" id="47236"/>
    <lineage>
        <taxon>Eukaryota</taxon>
        <taxon>Fungi</taxon>
        <taxon>Dikarya</taxon>
        <taxon>Ascomycota</taxon>
        <taxon>Pezizomycotina</taxon>
        <taxon>Orbiliomycetes</taxon>
        <taxon>Orbiliales</taxon>
        <taxon>Orbiliaceae</taxon>
        <taxon>Arthrobotrys</taxon>
    </lineage>
</organism>
<proteinExistence type="predicted"/>
<protein>
    <recommendedName>
        <fullName evidence="1">F-box domain-containing protein</fullName>
    </recommendedName>
</protein>